<protein>
    <submittedName>
        <fullName evidence="2">Innexin</fullName>
    </submittedName>
</protein>
<accession>A0AC35UFG7</accession>
<proteinExistence type="predicted"/>
<evidence type="ECO:0000313" key="1">
    <source>
        <dbReference type="Proteomes" id="UP000095286"/>
    </source>
</evidence>
<sequence>MKSYHPRVLTLTEQSLAVVWKFVVDKWIRVLILVFTIYIGYRIVKWAINNYLFTAFKHVLGIPRMLSDVKTILETPYDEYVWEDYEFCKGYLDLFATFRELRIASKRNVTGVLDVNAIEFARFDNIKLCRIKKEDDKEGEYESDAESNYVGSDLD</sequence>
<dbReference type="Proteomes" id="UP000095286">
    <property type="component" value="Unplaced"/>
</dbReference>
<name>A0AC35UFG7_9BILA</name>
<evidence type="ECO:0000313" key="2">
    <source>
        <dbReference type="WBParaSite" id="RSKR_0001035900.1"/>
    </source>
</evidence>
<dbReference type="WBParaSite" id="RSKR_0001035900.1">
    <property type="protein sequence ID" value="RSKR_0001035900.1"/>
    <property type="gene ID" value="RSKR_0001035900"/>
</dbReference>
<organism evidence="1 2">
    <name type="scientific">Rhabditophanes sp. KR3021</name>
    <dbReference type="NCBI Taxonomy" id="114890"/>
    <lineage>
        <taxon>Eukaryota</taxon>
        <taxon>Metazoa</taxon>
        <taxon>Ecdysozoa</taxon>
        <taxon>Nematoda</taxon>
        <taxon>Chromadorea</taxon>
        <taxon>Rhabditida</taxon>
        <taxon>Tylenchina</taxon>
        <taxon>Panagrolaimomorpha</taxon>
        <taxon>Strongyloidoidea</taxon>
        <taxon>Alloionematidae</taxon>
        <taxon>Rhabditophanes</taxon>
    </lineage>
</organism>
<reference evidence="2" key="1">
    <citation type="submission" date="2016-11" db="UniProtKB">
        <authorList>
            <consortium name="WormBaseParasite"/>
        </authorList>
    </citation>
    <scope>IDENTIFICATION</scope>
    <source>
        <strain evidence="2">KR3021</strain>
    </source>
</reference>